<keyword evidence="4 6" id="KW-0378">Hydrolase</keyword>
<dbReference type="InterPro" id="IPR017853">
    <property type="entry name" value="GH"/>
</dbReference>
<dbReference type="Pfam" id="PF00150">
    <property type="entry name" value="Cellulase"/>
    <property type="match status" value="1"/>
</dbReference>
<dbReference type="EC" id="3.2.1.4" evidence="3"/>
<dbReference type="AlphaFoldDB" id="A0A8H4VYU1"/>
<dbReference type="PANTHER" id="PTHR34142">
    <property type="entry name" value="ENDO-BETA-1,4-GLUCANASE A"/>
    <property type="match status" value="1"/>
</dbReference>
<accession>A0A8H4VYU1</accession>
<keyword evidence="10" id="KW-1185">Reference proteome</keyword>
<dbReference type="GO" id="GO:0008810">
    <property type="term" value="F:cellulase activity"/>
    <property type="evidence" value="ECO:0007669"/>
    <property type="project" value="UniProtKB-EC"/>
</dbReference>
<dbReference type="PANTHER" id="PTHR34142:SF1">
    <property type="entry name" value="GLYCOSIDE HYDROLASE FAMILY 5 DOMAIN-CONTAINING PROTEIN"/>
    <property type="match status" value="1"/>
</dbReference>
<feature type="chain" id="PRO_5033986340" description="cellulase" evidence="7">
    <location>
        <begin position="19"/>
        <end position="475"/>
    </location>
</feature>
<reference evidence="9 10" key="1">
    <citation type="submission" date="2020-03" db="EMBL/GenBank/DDBJ databases">
        <title>Draft Genome Sequence of Cudoniella acicularis.</title>
        <authorList>
            <person name="Buettner E."/>
            <person name="Kellner H."/>
        </authorList>
    </citation>
    <scope>NUCLEOTIDE SEQUENCE [LARGE SCALE GENOMIC DNA]</scope>
    <source>
        <strain evidence="9 10">DSM 108380</strain>
    </source>
</reference>
<dbReference type="EMBL" id="JAAMPI010000989">
    <property type="protein sequence ID" value="KAF4627312.1"/>
    <property type="molecule type" value="Genomic_DNA"/>
</dbReference>
<evidence type="ECO:0000256" key="7">
    <source>
        <dbReference type="SAM" id="SignalP"/>
    </source>
</evidence>
<evidence type="ECO:0000256" key="6">
    <source>
        <dbReference type="RuleBase" id="RU361153"/>
    </source>
</evidence>
<dbReference type="Gene3D" id="3.20.20.80">
    <property type="entry name" value="Glycosidases"/>
    <property type="match status" value="1"/>
</dbReference>
<dbReference type="Proteomes" id="UP000566819">
    <property type="component" value="Unassembled WGS sequence"/>
</dbReference>
<name>A0A8H4VYU1_9HELO</name>
<keyword evidence="5 6" id="KW-0326">Glycosidase</keyword>
<protein>
    <recommendedName>
        <fullName evidence="3">cellulase</fullName>
        <ecNumber evidence="3">3.2.1.4</ecNumber>
    </recommendedName>
</protein>
<comment type="similarity">
    <text evidence="2 6">Belongs to the glycosyl hydrolase 5 (cellulase A) family.</text>
</comment>
<gene>
    <name evidence="9" type="ORF">G7Y89_g10837</name>
</gene>
<sequence>MRFSTTFLAAGLTASVLAAPIAENDSYGDHDACEWTPPTHPNNRTHHHKGPHDKSFGLGPSSIASISTATVVPVSLSSAGGAAASSTALSTLSTAISVAIPTSLAASSTPAAESTSSVAVAVAAPSTISSQDSLAASTATSSALASSSSAAAVGTSSASTTTSSPIASGKFKFFGVDESGAEFAPTTLPGTLGTTYEWPSTTSIGTLMGKGMNAFRIPFLMERIAPGTITATLDATYLSGLQTVVSFITAKGGYAIIDAHNYGRYDQNIITSTSDFQTFWKNVATEFATNDNVVFDCNNEFNTEANSLVASLNQACIDGVRAAGATTQYIFVEGNAYTGAWTWVSSGNGDAMGNLTDPSDKIIYEMHQYLDTDGSGTHDSCDSATVGADRIAAATAWLKANNKLGVIGEYAGAVDPTCETAITGMLDALAAANDVWMGAIWWGGGALWQSSYLFNFEPPSGQAYTAYIDILTKYV</sequence>
<evidence type="ECO:0000259" key="8">
    <source>
        <dbReference type="Pfam" id="PF00150"/>
    </source>
</evidence>
<evidence type="ECO:0000256" key="2">
    <source>
        <dbReference type="ARBA" id="ARBA00005641"/>
    </source>
</evidence>
<feature type="signal peptide" evidence="7">
    <location>
        <begin position="1"/>
        <end position="18"/>
    </location>
</feature>
<evidence type="ECO:0000256" key="3">
    <source>
        <dbReference type="ARBA" id="ARBA00012601"/>
    </source>
</evidence>
<comment type="caution">
    <text evidence="9">The sequence shown here is derived from an EMBL/GenBank/DDBJ whole genome shotgun (WGS) entry which is preliminary data.</text>
</comment>
<evidence type="ECO:0000313" key="10">
    <source>
        <dbReference type="Proteomes" id="UP000566819"/>
    </source>
</evidence>
<evidence type="ECO:0000256" key="1">
    <source>
        <dbReference type="ARBA" id="ARBA00000966"/>
    </source>
</evidence>
<dbReference type="SUPFAM" id="SSF51445">
    <property type="entry name" value="(Trans)glycosidases"/>
    <property type="match status" value="1"/>
</dbReference>
<dbReference type="OrthoDB" id="5823761at2759"/>
<feature type="domain" description="Glycoside hydrolase family 5" evidence="8">
    <location>
        <begin position="176"/>
        <end position="443"/>
    </location>
</feature>
<keyword evidence="7" id="KW-0732">Signal</keyword>
<evidence type="ECO:0000256" key="5">
    <source>
        <dbReference type="ARBA" id="ARBA00023295"/>
    </source>
</evidence>
<proteinExistence type="inferred from homology"/>
<organism evidence="9 10">
    <name type="scientific">Cudoniella acicularis</name>
    <dbReference type="NCBI Taxonomy" id="354080"/>
    <lineage>
        <taxon>Eukaryota</taxon>
        <taxon>Fungi</taxon>
        <taxon>Dikarya</taxon>
        <taxon>Ascomycota</taxon>
        <taxon>Pezizomycotina</taxon>
        <taxon>Leotiomycetes</taxon>
        <taxon>Helotiales</taxon>
        <taxon>Tricladiaceae</taxon>
        <taxon>Cudoniella</taxon>
    </lineage>
</organism>
<evidence type="ECO:0000313" key="9">
    <source>
        <dbReference type="EMBL" id="KAF4627312.1"/>
    </source>
</evidence>
<dbReference type="GO" id="GO:0009251">
    <property type="term" value="P:glucan catabolic process"/>
    <property type="evidence" value="ECO:0007669"/>
    <property type="project" value="TreeGrafter"/>
</dbReference>
<comment type="catalytic activity">
    <reaction evidence="1">
        <text>Endohydrolysis of (1-&gt;4)-beta-D-glucosidic linkages in cellulose, lichenin and cereal beta-D-glucans.</text>
        <dbReference type="EC" id="3.2.1.4"/>
    </reaction>
</comment>
<dbReference type="InterPro" id="IPR001547">
    <property type="entry name" value="Glyco_hydro_5"/>
</dbReference>
<evidence type="ECO:0000256" key="4">
    <source>
        <dbReference type="ARBA" id="ARBA00022801"/>
    </source>
</evidence>